<evidence type="ECO:0000256" key="1">
    <source>
        <dbReference type="ARBA" id="ARBA00004496"/>
    </source>
</evidence>
<evidence type="ECO:0000313" key="6">
    <source>
        <dbReference type="EMBL" id="KAB1219825.1"/>
    </source>
</evidence>
<keyword evidence="3" id="KW-0963">Cytoplasm</keyword>
<keyword evidence="4" id="KW-0676">Redox-active center</keyword>
<dbReference type="EMBL" id="RXIC02000021">
    <property type="protein sequence ID" value="KAB1219825.1"/>
    <property type="molecule type" value="Genomic_DNA"/>
</dbReference>
<dbReference type="Pfam" id="PF00462">
    <property type="entry name" value="Glutaredoxin"/>
    <property type="match status" value="1"/>
</dbReference>
<dbReference type="Gene3D" id="3.40.30.10">
    <property type="entry name" value="Glutaredoxin"/>
    <property type="match status" value="1"/>
</dbReference>
<comment type="similarity">
    <text evidence="2">Belongs to the glutaredoxin family. CC-type subfamily.</text>
</comment>
<comment type="caution">
    <text evidence="6">The sequence shown here is derived from an EMBL/GenBank/DDBJ whole genome shotgun (WGS) entry which is preliminary data.</text>
</comment>
<gene>
    <name evidence="6" type="ORF">CJ030_MR3G009467</name>
</gene>
<sequence>MQGLRRYSNDVVRLDLTPPTTAAAVSSSSLSIDVAESAEARIRRLIAENPVIIFSRSACCMCHVMKKLLGNIGVYPTVIELDDHEIAALPSPAHDSDSDSPRNPAPAVFIGGTCIGGLESLIALHLSGHLEPRLIEVGALWIKKQKKKKGKKRNICEFALDVPLRWGYSPYRCNTCMLENTTIGFEVQFTESI</sequence>
<dbReference type="PROSITE" id="PS51354">
    <property type="entry name" value="GLUTAREDOXIN_2"/>
    <property type="match status" value="1"/>
</dbReference>
<dbReference type="PRINTS" id="PR00160">
    <property type="entry name" value="GLUTAREDOXIN"/>
</dbReference>
<dbReference type="InterPro" id="IPR002109">
    <property type="entry name" value="Glutaredoxin"/>
</dbReference>
<proteinExistence type="inferred from homology"/>
<evidence type="ECO:0000256" key="2">
    <source>
        <dbReference type="ARBA" id="ARBA00007568"/>
    </source>
</evidence>
<evidence type="ECO:0000256" key="4">
    <source>
        <dbReference type="ARBA" id="ARBA00023284"/>
    </source>
</evidence>
<dbReference type="SUPFAM" id="SSF52833">
    <property type="entry name" value="Thioredoxin-like"/>
    <property type="match status" value="1"/>
</dbReference>
<dbReference type="OrthoDB" id="418495at2759"/>
<dbReference type="Proteomes" id="UP000516437">
    <property type="component" value="Chromosome 3"/>
</dbReference>
<evidence type="ECO:0000313" key="7">
    <source>
        <dbReference type="Proteomes" id="UP000516437"/>
    </source>
</evidence>
<comment type="subcellular location">
    <subcellularLocation>
        <location evidence="1">Cytoplasm</location>
    </subcellularLocation>
</comment>
<dbReference type="InterPro" id="IPR014025">
    <property type="entry name" value="Glutaredoxin_subgr"/>
</dbReference>
<dbReference type="CDD" id="cd03419">
    <property type="entry name" value="GRX_GRXh_1_2_like"/>
    <property type="match status" value="1"/>
</dbReference>
<dbReference type="GO" id="GO:0005737">
    <property type="term" value="C:cytoplasm"/>
    <property type="evidence" value="ECO:0007669"/>
    <property type="project" value="UniProtKB-SubCell"/>
</dbReference>
<evidence type="ECO:0000256" key="3">
    <source>
        <dbReference type="ARBA" id="ARBA00022490"/>
    </source>
</evidence>
<dbReference type="AlphaFoldDB" id="A0A6A1W3Y1"/>
<dbReference type="NCBIfam" id="TIGR02189">
    <property type="entry name" value="GlrX-like_plant"/>
    <property type="match status" value="1"/>
</dbReference>
<organism evidence="6 7">
    <name type="scientific">Morella rubra</name>
    <name type="common">Chinese bayberry</name>
    <dbReference type="NCBI Taxonomy" id="262757"/>
    <lineage>
        <taxon>Eukaryota</taxon>
        <taxon>Viridiplantae</taxon>
        <taxon>Streptophyta</taxon>
        <taxon>Embryophyta</taxon>
        <taxon>Tracheophyta</taxon>
        <taxon>Spermatophyta</taxon>
        <taxon>Magnoliopsida</taxon>
        <taxon>eudicotyledons</taxon>
        <taxon>Gunneridae</taxon>
        <taxon>Pentapetalae</taxon>
        <taxon>rosids</taxon>
        <taxon>fabids</taxon>
        <taxon>Fagales</taxon>
        <taxon>Myricaceae</taxon>
        <taxon>Morella</taxon>
    </lineage>
</organism>
<keyword evidence="7" id="KW-1185">Reference proteome</keyword>
<accession>A0A6A1W3Y1</accession>
<dbReference type="InterPro" id="IPR011905">
    <property type="entry name" value="GlrX-like_pln_2"/>
</dbReference>
<evidence type="ECO:0000259" key="5">
    <source>
        <dbReference type="Pfam" id="PF00462"/>
    </source>
</evidence>
<feature type="domain" description="Glutaredoxin" evidence="5">
    <location>
        <begin position="51"/>
        <end position="115"/>
    </location>
</feature>
<protein>
    <submittedName>
        <fullName evidence="6">Glutaredoxin-C6</fullName>
    </submittedName>
</protein>
<reference evidence="6 7" key="1">
    <citation type="journal article" date="2019" name="Plant Biotechnol. J.">
        <title>The red bayberry genome and genetic basis of sex determination.</title>
        <authorList>
            <person name="Jia H.M."/>
            <person name="Jia H.J."/>
            <person name="Cai Q.L."/>
            <person name="Wang Y."/>
            <person name="Zhao H.B."/>
            <person name="Yang W.F."/>
            <person name="Wang G.Y."/>
            <person name="Li Y.H."/>
            <person name="Zhan D.L."/>
            <person name="Shen Y.T."/>
            <person name="Niu Q.F."/>
            <person name="Chang L."/>
            <person name="Qiu J."/>
            <person name="Zhao L."/>
            <person name="Xie H.B."/>
            <person name="Fu W.Y."/>
            <person name="Jin J."/>
            <person name="Li X.W."/>
            <person name="Jiao Y."/>
            <person name="Zhou C.C."/>
            <person name="Tu T."/>
            <person name="Chai C.Y."/>
            <person name="Gao J.L."/>
            <person name="Fan L.J."/>
            <person name="van de Weg E."/>
            <person name="Wang J.Y."/>
            <person name="Gao Z.S."/>
        </authorList>
    </citation>
    <scope>NUCLEOTIDE SEQUENCE [LARGE SCALE GENOMIC DNA]</scope>
    <source>
        <tissue evidence="6">Leaves</tissue>
    </source>
</reference>
<dbReference type="PANTHER" id="PTHR10168">
    <property type="entry name" value="GLUTAREDOXIN"/>
    <property type="match status" value="1"/>
</dbReference>
<dbReference type="InterPro" id="IPR036249">
    <property type="entry name" value="Thioredoxin-like_sf"/>
</dbReference>
<name>A0A6A1W3Y1_9ROSI</name>